<sequence length="131" mass="13997">MGVSTPLSFDPRTIIGAWQHLPGLRGRLVLWRNAVLVTLHTARTIAGRDARTSASPPNFHHCDAMDVLSFTTASVVSALTSAWSRLPQESDVAVARFRARWVLGTSLLRIEGPSLAVSALPTAPPPSPPAP</sequence>
<accession>A0A8X7STL4</accession>
<organism evidence="1 2">
    <name type="scientific">Tilletia controversa</name>
    <name type="common">dwarf bunt fungus</name>
    <dbReference type="NCBI Taxonomy" id="13291"/>
    <lineage>
        <taxon>Eukaryota</taxon>
        <taxon>Fungi</taxon>
        <taxon>Dikarya</taxon>
        <taxon>Basidiomycota</taxon>
        <taxon>Ustilaginomycotina</taxon>
        <taxon>Exobasidiomycetes</taxon>
        <taxon>Tilletiales</taxon>
        <taxon>Tilletiaceae</taxon>
        <taxon>Tilletia</taxon>
    </lineage>
</organism>
<gene>
    <name evidence="1" type="ORF">A4X06_0g7998</name>
</gene>
<reference evidence="1" key="1">
    <citation type="submission" date="2016-04" db="EMBL/GenBank/DDBJ databases">
        <authorList>
            <person name="Nguyen H.D."/>
            <person name="Samba Siva P."/>
            <person name="Cullis J."/>
            <person name="Levesque C.A."/>
            <person name="Hambleton S."/>
        </authorList>
    </citation>
    <scope>NUCLEOTIDE SEQUENCE</scope>
    <source>
        <strain evidence="1">DAOMC 236426</strain>
    </source>
</reference>
<name>A0A8X7STL4_9BASI</name>
<dbReference type="AlphaFoldDB" id="A0A8X7STL4"/>
<keyword evidence="2" id="KW-1185">Reference proteome</keyword>
<dbReference type="EMBL" id="LWDE02001573">
    <property type="protein sequence ID" value="KAE8239876.1"/>
    <property type="molecule type" value="Genomic_DNA"/>
</dbReference>
<reference evidence="1" key="2">
    <citation type="journal article" date="2019" name="IMA Fungus">
        <title>Genome sequencing and comparison of five Tilletia species to identify candidate genes for the detection of regulated species infecting wheat.</title>
        <authorList>
            <person name="Nguyen H.D.T."/>
            <person name="Sultana T."/>
            <person name="Kesanakurti P."/>
            <person name="Hambleton S."/>
        </authorList>
    </citation>
    <scope>NUCLEOTIDE SEQUENCE</scope>
    <source>
        <strain evidence="1">DAOMC 236426</strain>
    </source>
</reference>
<dbReference type="Proteomes" id="UP000077684">
    <property type="component" value="Unassembled WGS sequence"/>
</dbReference>
<evidence type="ECO:0000313" key="1">
    <source>
        <dbReference type="EMBL" id="KAE8239876.1"/>
    </source>
</evidence>
<protein>
    <submittedName>
        <fullName evidence="1">Uncharacterized protein</fullName>
    </submittedName>
</protein>
<proteinExistence type="predicted"/>
<evidence type="ECO:0000313" key="2">
    <source>
        <dbReference type="Proteomes" id="UP000077684"/>
    </source>
</evidence>
<comment type="caution">
    <text evidence="1">The sequence shown here is derived from an EMBL/GenBank/DDBJ whole genome shotgun (WGS) entry which is preliminary data.</text>
</comment>